<dbReference type="Proteomes" id="UP001187682">
    <property type="component" value="Unassembled WGS sequence"/>
</dbReference>
<feature type="transmembrane region" description="Helical" evidence="1">
    <location>
        <begin position="81"/>
        <end position="100"/>
    </location>
</feature>
<dbReference type="AlphaFoldDB" id="A0AAE8N8N0"/>
<keyword evidence="1" id="KW-0472">Membrane</keyword>
<feature type="transmembrane region" description="Helical" evidence="1">
    <location>
        <begin position="690"/>
        <end position="717"/>
    </location>
</feature>
<evidence type="ECO:0000256" key="1">
    <source>
        <dbReference type="SAM" id="Phobius"/>
    </source>
</evidence>
<keyword evidence="3" id="KW-1185">Reference proteome</keyword>
<comment type="caution">
    <text evidence="2">The sequence shown here is derived from an EMBL/GenBank/DDBJ whole genome shotgun (WGS) entry which is preliminary data.</text>
</comment>
<sequence>MAEVTIGQVAGIIAAVFVLVQIIAPLVITYILAGTLRDTESASTWTLVNQKLHAALWPTLLRVDNSQKPGVRVIINILTKALPLVALLGSIAGVITPLGLGETLDELAATTGEFEYAKDPSAFALGTSPRGVVDFTRKCTQGIGLLGGPVGCPYTGDVVTVTEFRNGSTNYNWPGTLHNDIPKTLRDIFSSGTAGSKSTISNFFDIEWRQLSTASDKFYNDEQTYGVGKFRQLDSMILDNIYRVVEGLVIDAKSGGIGFRNHTIPVGFERGATWQEDLLFIEPEAACVNTNLTFDFSIRHNNTAFSSTDIADLRLVDRGGFVNMDHEYPQYDRPNAQSNPDLWRRAYKAAFLHNGQAMFVLNVTNPNNATTGVRSFSYMNSELGKEFRLPAGISDKYETLSLTTDFGGYLHLSSFDDDLFEGDIPKHPNPFNITDKDFGDINVICSGAGNADPANVTNIYATCGLLRGAPQRTDGGPRSLQEDGSQWSSPLHVCATAVKALVKTVTFTVNGTDLAGLHVDAIEDKKYDSEADMPLWGFEETGLNVGAVDPIWGLISDEYEKHDNVSALRQPQIYLPGYAPANLPPSLSATMGSNIPGSDFASLTMNTVFGLSGNEWPFDLLGAASMAIFTRWQNLSSTPEKATDIINLLWTDLAASAVVGTKGVLGSFNDGAEAAEVKVRPIGHRITYNLLYGIPAFILGLVLLLLLAQMLFAMCFGQASMARLRLRYQQLSPGRIFTTVIFPQYSSLTMRRQEWEPANGGMKIKLGSFVEALSAPTTEKYASDAIPLTPGNGHGPLLGAAAGAAAGAVARLDG</sequence>
<gene>
    <name evidence="2" type="ORF">DNG_10127</name>
</gene>
<protein>
    <submittedName>
        <fullName evidence="2">Uncharacterized protein</fullName>
    </submittedName>
</protein>
<dbReference type="EMBL" id="ONZQ02000020">
    <property type="protein sequence ID" value="SPO07433.1"/>
    <property type="molecule type" value="Genomic_DNA"/>
</dbReference>
<organism evidence="2 3">
    <name type="scientific">Cephalotrichum gorgonifer</name>
    <dbReference type="NCBI Taxonomy" id="2041049"/>
    <lineage>
        <taxon>Eukaryota</taxon>
        <taxon>Fungi</taxon>
        <taxon>Dikarya</taxon>
        <taxon>Ascomycota</taxon>
        <taxon>Pezizomycotina</taxon>
        <taxon>Sordariomycetes</taxon>
        <taxon>Hypocreomycetidae</taxon>
        <taxon>Microascales</taxon>
        <taxon>Microascaceae</taxon>
        <taxon>Cephalotrichum</taxon>
    </lineage>
</organism>
<proteinExistence type="predicted"/>
<feature type="transmembrane region" description="Helical" evidence="1">
    <location>
        <begin position="6"/>
        <end position="33"/>
    </location>
</feature>
<keyword evidence="1" id="KW-0812">Transmembrane</keyword>
<evidence type="ECO:0000313" key="2">
    <source>
        <dbReference type="EMBL" id="SPO07433.1"/>
    </source>
</evidence>
<reference evidence="2" key="1">
    <citation type="submission" date="2018-03" db="EMBL/GenBank/DDBJ databases">
        <authorList>
            <person name="Guldener U."/>
        </authorList>
    </citation>
    <scope>NUCLEOTIDE SEQUENCE</scope>
</reference>
<keyword evidence="1" id="KW-1133">Transmembrane helix</keyword>
<name>A0AAE8N8N0_9PEZI</name>
<accession>A0AAE8N8N0</accession>
<evidence type="ECO:0000313" key="3">
    <source>
        <dbReference type="Proteomes" id="UP001187682"/>
    </source>
</evidence>